<evidence type="ECO:0000256" key="9">
    <source>
        <dbReference type="SAM" id="Phobius"/>
    </source>
</evidence>
<feature type="transmembrane region" description="Helical" evidence="9">
    <location>
        <begin position="12"/>
        <end position="35"/>
    </location>
</feature>
<keyword evidence="2" id="KW-0813">Transport</keyword>
<accession>A0ABS2DI04</accession>
<dbReference type="RefSeq" id="WP_204203491.1">
    <property type="nucleotide sequence ID" value="NZ_JAFELM010000030.1"/>
</dbReference>
<evidence type="ECO:0000256" key="4">
    <source>
        <dbReference type="ARBA" id="ARBA00022519"/>
    </source>
</evidence>
<dbReference type="InterPro" id="IPR055348">
    <property type="entry name" value="DctQ"/>
</dbReference>
<evidence type="ECO:0000259" key="10">
    <source>
        <dbReference type="Pfam" id="PF04290"/>
    </source>
</evidence>
<keyword evidence="12" id="KW-1185">Reference proteome</keyword>
<keyword evidence="3" id="KW-1003">Cell membrane</keyword>
<reference evidence="11 12" key="1">
    <citation type="submission" date="2021-02" db="EMBL/GenBank/DDBJ databases">
        <title>Bacillus sp. RD4P76, an endophyte from a halophyte.</title>
        <authorList>
            <person name="Sun J.-Q."/>
        </authorList>
    </citation>
    <scope>NUCLEOTIDE SEQUENCE [LARGE SCALE GENOMIC DNA]</scope>
    <source>
        <strain evidence="11 12">RD4P76</strain>
    </source>
</reference>
<evidence type="ECO:0000256" key="2">
    <source>
        <dbReference type="ARBA" id="ARBA00022448"/>
    </source>
</evidence>
<evidence type="ECO:0000313" key="11">
    <source>
        <dbReference type="EMBL" id="MBM6618127.1"/>
    </source>
</evidence>
<protein>
    <submittedName>
        <fullName evidence="11">TRAP transporter small permease</fullName>
    </submittedName>
</protein>
<organism evidence="11 12">
    <name type="scientific">Bacillus suaedaesalsae</name>
    <dbReference type="NCBI Taxonomy" id="2810349"/>
    <lineage>
        <taxon>Bacteria</taxon>
        <taxon>Bacillati</taxon>
        <taxon>Bacillota</taxon>
        <taxon>Bacilli</taxon>
        <taxon>Bacillales</taxon>
        <taxon>Bacillaceae</taxon>
        <taxon>Bacillus</taxon>
    </lineage>
</organism>
<proteinExistence type="inferred from homology"/>
<feature type="transmembrane region" description="Helical" evidence="9">
    <location>
        <begin position="89"/>
        <end position="110"/>
    </location>
</feature>
<dbReference type="PANTHER" id="PTHR35011:SF11">
    <property type="entry name" value="TRAP TRANSPORTER SMALL PERMEASE PROTEIN"/>
    <property type="match status" value="1"/>
</dbReference>
<comment type="subcellular location">
    <subcellularLocation>
        <location evidence="1">Cell inner membrane</location>
        <topology evidence="1">Multi-pass membrane protein</topology>
    </subcellularLocation>
</comment>
<name>A0ABS2DI04_9BACI</name>
<keyword evidence="5 9" id="KW-0812">Transmembrane</keyword>
<dbReference type="Proteomes" id="UP001518925">
    <property type="component" value="Unassembled WGS sequence"/>
</dbReference>
<evidence type="ECO:0000256" key="7">
    <source>
        <dbReference type="ARBA" id="ARBA00023136"/>
    </source>
</evidence>
<dbReference type="InterPro" id="IPR007387">
    <property type="entry name" value="TRAP_DctQ"/>
</dbReference>
<keyword evidence="6 9" id="KW-1133">Transmembrane helix</keyword>
<gene>
    <name evidence="11" type="ORF">JR050_10700</name>
</gene>
<sequence>MRGFIKLVDLLNHWVFNFLAIVFGGIAVLTVYQVFARYVLNSPLVWSEEVIKYLMIWIVLLGTAIALRKGLLISVEIVLHIVPKIIQKVMQAIITILNMVFLVLLVQYGFKILETIQGQTTGALELPVSWTYAAVPIASILALINCIAVFIEIFTSKDNPEVDNDGTTIIH</sequence>
<evidence type="ECO:0000256" key="6">
    <source>
        <dbReference type="ARBA" id="ARBA00022989"/>
    </source>
</evidence>
<evidence type="ECO:0000313" key="12">
    <source>
        <dbReference type="Proteomes" id="UP001518925"/>
    </source>
</evidence>
<evidence type="ECO:0000256" key="3">
    <source>
        <dbReference type="ARBA" id="ARBA00022475"/>
    </source>
</evidence>
<evidence type="ECO:0000256" key="5">
    <source>
        <dbReference type="ARBA" id="ARBA00022692"/>
    </source>
</evidence>
<feature type="domain" description="Tripartite ATP-independent periplasmic transporters DctQ component" evidence="10">
    <location>
        <begin position="26"/>
        <end position="154"/>
    </location>
</feature>
<comment type="caution">
    <text evidence="11">The sequence shown here is derived from an EMBL/GenBank/DDBJ whole genome shotgun (WGS) entry which is preliminary data.</text>
</comment>
<comment type="similarity">
    <text evidence="8">Belongs to the TRAP transporter small permease family.</text>
</comment>
<keyword evidence="7 9" id="KW-0472">Membrane</keyword>
<evidence type="ECO:0000256" key="1">
    <source>
        <dbReference type="ARBA" id="ARBA00004429"/>
    </source>
</evidence>
<evidence type="ECO:0000256" key="8">
    <source>
        <dbReference type="ARBA" id="ARBA00038436"/>
    </source>
</evidence>
<dbReference type="Pfam" id="PF04290">
    <property type="entry name" value="DctQ"/>
    <property type="match status" value="1"/>
</dbReference>
<feature type="transmembrane region" description="Helical" evidence="9">
    <location>
        <begin position="55"/>
        <end position="82"/>
    </location>
</feature>
<dbReference type="EMBL" id="JAFELM010000030">
    <property type="protein sequence ID" value="MBM6618127.1"/>
    <property type="molecule type" value="Genomic_DNA"/>
</dbReference>
<dbReference type="PANTHER" id="PTHR35011">
    <property type="entry name" value="2,3-DIKETO-L-GULONATE TRAP TRANSPORTER SMALL PERMEASE PROTEIN YIAM"/>
    <property type="match status" value="1"/>
</dbReference>
<keyword evidence="4" id="KW-0997">Cell inner membrane</keyword>
<feature type="transmembrane region" description="Helical" evidence="9">
    <location>
        <begin position="130"/>
        <end position="151"/>
    </location>
</feature>